<dbReference type="Proteomes" id="UP001201262">
    <property type="component" value="Unassembled WGS sequence"/>
</dbReference>
<keyword evidence="5 7" id="KW-0472">Membrane</keyword>
<feature type="transmembrane region" description="Helical" evidence="7">
    <location>
        <begin position="410"/>
        <end position="428"/>
    </location>
</feature>
<feature type="transmembrane region" description="Helical" evidence="7">
    <location>
        <begin position="89"/>
        <end position="108"/>
    </location>
</feature>
<gene>
    <name evidence="9" type="ORF">BGW36DRAFT_413423</name>
</gene>
<dbReference type="RefSeq" id="XP_046078130.1">
    <property type="nucleotide sequence ID" value="XM_046219251.1"/>
</dbReference>
<accession>A0AAD4L1N5</accession>
<feature type="transmembrane region" description="Helical" evidence="7">
    <location>
        <begin position="41"/>
        <end position="62"/>
    </location>
</feature>
<dbReference type="PANTHER" id="PTHR43791">
    <property type="entry name" value="PERMEASE-RELATED"/>
    <property type="match status" value="1"/>
</dbReference>
<dbReference type="GeneID" id="70249538"/>
<organism evidence="9 10">
    <name type="scientific">Talaromyces proteolyticus</name>
    <dbReference type="NCBI Taxonomy" id="1131652"/>
    <lineage>
        <taxon>Eukaryota</taxon>
        <taxon>Fungi</taxon>
        <taxon>Dikarya</taxon>
        <taxon>Ascomycota</taxon>
        <taxon>Pezizomycotina</taxon>
        <taxon>Eurotiomycetes</taxon>
        <taxon>Eurotiomycetidae</taxon>
        <taxon>Eurotiales</taxon>
        <taxon>Trichocomaceae</taxon>
        <taxon>Talaromyces</taxon>
        <taxon>Talaromyces sect. Bacilispori</taxon>
    </lineage>
</organism>
<evidence type="ECO:0000313" key="10">
    <source>
        <dbReference type="Proteomes" id="UP001201262"/>
    </source>
</evidence>
<dbReference type="InterPro" id="IPR036259">
    <property type="entry name" value="MFS_trans_sf"/>
</dbReference>
<dbReference type="InterPro" id="IPR011701">
    <property type="entry name" value="MFS"/>
</dbReference>
<feature type="transmembrane region" description="Helical" evidence="7">
    <location>
        <begin position="323"/>
        <end position="345"/>
    </location>
</feature>
<feature type="transmembrane region" description="Helical" evidence="7">
    <location>
        <begin position="352"/>
        <end position="372"/>
    </location>
</feature>
<dbReference type="GO" id="GO:0022857">
    <property type="term" value="F:transmembrane transporter activity"/>
    <property type="evidence" value="ECO:0007669"/>
    <property type="project" value="InterPro"/>
</dbReference>
<protein>
    <submittedName>
        <fullName evidence="9">Major facilitator superfamily domain-containing protein</fullName>
    </submittedName>
</protein>
<feature type="transmembrane region" description="Helical" evidence="7">
    <location>
        <begin position="448"/>
        <end position="470"/>
    </location>
</feature>
<feature type="domain" description="Major facilitator superfamily (MFS) profile" evidence="8">
    <location>
        <begin position="49"/>
        <end position="476"/>
    </location>
</feature>
<feature type="transmembrane region" description="Helical" evidence="7">
    <location>
        <begin position="208"/>
        <end position="231"/>
    </location>
</feature>
<dbReference type="GO" id="GO:0016020">
    <property type="term" value="C:membrane"/>
    <property type="evidence" value="ECO:0007669"/>
    <property type="project" value="UniProtKB-SubCell"/>
</dbReference>
<reference evidence="9" key="1">
    <citation type="submission" date="2021-12" db="EMBL/GenBank/DDBJ databases">
        <title>Convergent genome expansion in fungi linked to evolution of root-endophyte symbiosis.</title>
        <authorList>
            <consortium name="DOE Joint Genome Institute"/>
            <person name="Ke Y.-H."/>
            <person name="Bonito G."/>
            <person name="Liao H.-L."/>
            <person name="Looney B."/>
            <person name="Rojas-Flechas A."/>
            <person name="Nash J."/>
            <person name="Hameed K."/>
            <person name="Schadt C."/>
            <person name="Martin F."/>
            <person name="Crous P.W."/>
            <person name="Miettinen O."/>
            <person name="Magnuson J.K."/>
            <person name="Labbe J."/>
            <person name="Jacobson D."/>
            <person name="Doktycz M.J."/>
            <person name="Veneault-Fourrey C."/>
            <person name="Kuo A."/>
            <person name="Mondo S."/>
            <person name="Calhoun S."/>
            <person name="Riley R."/>
            <person name="Ohm R."/>
            <person name="LaButti K."/>
            <person name="Andreopoulos B."/>
            <person name="Pangilinan J."/>
            <person name="Nolan M."/>
            <person name="Tritt A."/>
            <person name="Clum A."/>
            <person name="Lipzen A."/>
            <person name="Daum C."/>
            <person name="Barry K."/>
            <person name="Grigoriev I.V."/>
            <person name="Vilgalys R."/>
        </authorList>
    </citation>
    <scope>NUCLEOTIDE SEQUENCE</scope>
    <source>
        <strain evidence="9">PMI_201</strain>
    </source>
</reference>
<dbReference type="PANTHER" id="PTHR43791:SF39">
    <property type="entry name" value="TRANSPORTER LIZ1_SEO1, PUTATIVE (AFU_ORTHOLOGUE AFUA_3G00980)-RELATED"/>
    <property type="match status" value="1"/>
</dbReference>
<evidence type="ECO:0000256" key="2">
    <source>
        <dbReference type="ARBA" id="ARBA00022448"/>
    </source>
</evidence>
<comment type="subcellular location">
    <subcellularLocation>
        <location evidence="1">Membrane</location>
        <topology evidence="1">Multi-pass membrane protein</topology>
    </subcellularLocation>
</comment>
<evidence type="ECO:0000256" key="4">
    <source>
        <dbReference type="ARBA" id="ARBA00022989"/>
    </source>
</evidence>
<evidence type="ECO:0000256" key="5">
    <source>
        <dbReference type="ARBA" id="ARBA00023136"/>
    </source>
</evidence>
<dbReference type="InterPro" id="IPR020846">
    <property type="entry name" value="MFS_dom"/>
</dbReference>
<keyword evidence="10" id="KW-1185">Reference proteome</keyword>
<proteinExistence type="inferred from homology"/>
<dbReference type="PROSITE" id="PS50850">
    <property type="entry name" value="MFS"/>
    <property type="match status" value="1"/>
</dbReference>
<evidence type="ECO:0000259" key="8">
    <source>
        <dbReference type="PROSITE" id="PS50850"/>
    </source>
</evidence>
<comment type="caution">
    <text evidence="9">The sequence shown here is derived from an EMBL/GenBank/DDBJ whole genome shotgun (WGS) entry which is preliminary data.</text>
</comment>
<evidence type="ECO:0000256" key="3">
    <source>
        <dbReference type="ARBA" id="ARBA00022692"/>
    </source>
</evidence>
<feature type="transmembrane region" description="Helical" evidence="7">
    <location>
        <begin position="115"/>
        <end position="132"/>
    </location>
</feature>
<dbReference type="Gene3D" id="1.20.1250.20">
    <property type="entry name" value="MFS general substrate transporter like domains"/>
    <property type="match status" value="1"/>
</dbReference>
<feature type="transmembrane region" description="Helical" evidence="7">
    <location>
        <begin position="281"/>
        <end position="303"/>
    </location>
</feature>
<dbReference type="Pfam" id="PF07690">
    <property type="entry name" value="MFS_1"/>
    <property type="match status" value="1"/>
</dbReference>
<keyword evidence="2" id="KW-0813">Transport</keyword>
<feature type="transmembrane region" description="Helical" evidence="7">
    <location>
        <begin position="378"/>
        <end position="398"/>
    </location>
</feature>
<feature type="transmembrane region" description="Helical" evidence="7">
    <location>
        <begin position="175"/>
        <end position="196"/>
    </location>
</feature>
<evidence type="ECO:0000256" key="1">
    <source>
        <dbReference type="ARBA" id="ARBA00004141"/>
    </source>
</evidence>
<comment type="similarity">
    <text evidence="6">Belongs to the major facilitator superfamily. Allantoate permease family.</text>
</comment>
<keyword evidence="4 7" id="KW-1133">Transmembrane helix</keyword>
<evidence type="ECO:0000256" key="7">
    <source>
        <dbReference type="SAM" id="Phobius"/>
    </source>
</evidence>
<name>A0AAD4L1N5_9EURO</name>
<evidence type="ECO:0000313" key="9">
    <source>
        <dbReference type="EMBL" id="KAH8705509.1"/>
    </source>
</evidence>
<dbReference type="FunFam" id="1.20.1250.20:FF:000065">
    <property type="entry name" value="Putative MFS pantothenate transporter"/>
    <property type="match status" value="1"/>
</dbReference>
<dbReference type="AlphaFoldDB" id="A0AAD4L1N5"/>
<sequence length="528" mass="60480">MPQYNTTTLALNSAPNRKVEKPINRWYHWYEPGTSKEEKWLIFKLDFFILLYTCLTFFVKYLDQTNITNAYVSGMKEDLKLNGNELNWFTTYFNIGIIVGGPFCTLALTVVQPRYWLPACTVAWSFFVLFIYKAESAKTVYTLRFFAGLFESGAMPGAFYIIGSWYRSSEINRRTTLLVFSSVGGQMFSGYIQAGLYHNMNHHLGLAAWRWLFIFDFIIGIPVALFGFFCCPDEPKSSRMWWITEKERQMSIERIAEEKRDAMESTWNLQTVKRLLSCWQLYAFCISWVVMELTCAVNLQRWMTLYLKSLKVNGHYKYSTEKINALPTIIGCAELVWMILSATLVDKYQTPALVFLGLGLVQLFAYIVFLVWSTNDAFMMAVYYLCSAYGAIPPLISASLNLSCGGDKQLRALTASLMVSAGYAVGIPTQQYIFPTSEAPRFRKTHGYVFGVVWVIIMIIWLGGILPLIARYFEKRERSLYNLPNYELGMEYRDGVKSVDNVAFSGAYFIRIVGFAVMAYVSCHGGNS</sequence>
<evidence type="ECO:0000256" key="6">
    <source>
        <dbReference type="ARBA" id="ARBA00037968"/>
    </source>
</evidence>
<dbReference type="EMBL" id="JAJTJA010000001">
    <property type="protein sequence ID" value="KAH8705509.1"/>
    <property type="molecule type" value="Genomic_DNA"/>
</dbReference>
<feature type="transmembrane region" description="Helical" evidence="7">
    <location>
        <begin position="144"/>
        <end position="163"/>
    </location>
</feature>
<keyword evidence="3 7" id="KW-0812">Transmembrane</keyword>
<dbReference type="SUPFAM" id="SSF103473">
    <property type="entry name" value="MFS general substrate transporter"/>
    <property type="match status" value="1"/>
</dbReference>